<keyword evidence="3" id="KW-1185">Reference proteome</keyword>
<dbReference type="AlphaFoldDB" id="A0A834KYN1"/>
<sequence length="190" mass="19811">MQIPKISRRTTEETPFGTLLPVEGKKRNEGGKKGESGTIHYQPPPPPPSPPPPPPPLPSSSSSLLPPPATIATATATPTNTKPTTPLLPHLPLPTSLTISDVVRVENIIQRFSGFEQKKKRTQEGGGEGKRGGEERGGVGEVEGAGRGVKGGGGDGGGGGEAAPALNAQLLYREISARKLDNARRRRRGG</sequence>
<feature type="compositionally biased region" description="Basic and acidic residues" evidence="1">
    <location>
        <begin position="23"/>
        <end position="35"/>
    </location>
</feature>
<reference evidence="2" key="1">
    <citation type="journal article" date="2020" name="G3 (Bethesda)">
        <title>High-Quality Assemblies for Three Invasive Social Wasps from the &lt;i&gt;Vespula&lt;/i&gt; Genus.</title>
        <authorList>
            <person name="Harrop T.W.R."/>
            <person name="Guhlin J."/>
            <person name="McLaughlin G.M."/>
            <person name="Permina E."/>
            <person name="Stockwell P."/>
            <person name="Gilligan J."/>
            <person name="Le Lec M.F."/>
            <person name="Gruber M.A.M."/>
            <person name="Quinn O."/>
            <person name="Lovegrove M."/>
            <person name="Duncan E.J."/>
            <person name="Remnant E.J."/>
            <person name="Van Eeckhoven J."/>
            <person name="Graham B."/>
            <person name="Knapp R.A."/>
            <person name="Langford K.W."/>
            <person name="Kronenberg Z."/>
            <person name="Press M.O."/>
            <person name="Eacker S.M."/>
            <person name="Wilson-Rankin E.E."/>
            <person name="Purcell J."/>
            <person name="Lester P.J."/>
            <person name="Dearden P.K."/>
        </authorList>
    </citation>
    <scope>NUCLEOTIDE SEQUENCE</scope>
    <source>
        <strain evidence="2">Marl-1</strain>
    </source>
</reference>
<feature type="compositionally biased region" description="Pro residues" evidence="1">
    <location>
        <begin position="42"/>
        <end position="58"/>
    </location>
</feature>
<proteinExistence type="predicted"/>
<gene>
    <name evidence="2" type="ORF">HZH66_001412</name>
</gene>
<comment type="caution">
    <text evidence="2">The sequence shown here is derived from an EMBL/GenBank/DDBJ whole genome shotgun (WGS) entry which is preliminary data.</text>
</comment>
<dbReference type="Proteomes" id="UP000614350">
    <property type="component" value="Unassembled WGS sequence"/>
</dbReference>
<feature type="region of interest" description="Disordered" evidence="1">
    <location>
        <begin position="112"/>
        <end position="163"/>
    </location>
</feature>
<dbReference type="EMBL" id="JACSEA010000001">
    <property type="protein sequence ID" value="KAF7412516.1"/>
    <property type="molecule type" value="Genomic_DNA"/>
</dbReference>
<evidence type="ECO:0000313" key="3">
    <source>
        <dbReference type="Proteomes" id="UP000614350"/>
    </source>
</evidence>
<name>A0A834KYN1_VESVU</name>
<evidence type="ECO:0000313" key="2">
    <source>
        <dbReference type="EMBL" id="KAF7412516.1"/>
    </source>
</evidence>
<feature type="region of interest" description="Disordered" evidence="1">
    <location>
        <begin position="1"/>
        <end position="98"/>
    </location>
</feature>
<organism evidence="2 3">
    <name type="scientific">Vespula vulgaris</name>
    <name type="common">Yellow jacket</name>
    <name type="synonym">Wasp</name>
    <dbReference type="NCBI Taxonomy" id="7454"/>
    <lineage>
        <taxon>Eukaryota</taxon>
        <taxon>Metazoa</taxon>
        <taxon>Ecdysozoa</taxon>
        <taxon>Arthropoda</taxon>
        <taxon>Hexapoda</taxon>
        <taxon>Insecta</taxon>
        <taxon>Pterygota</taxon>
        <taxon>Neoptera</taxon>
        <taxon>Endopterygota</taxon>
        <taxon>Hymenoptera</taxon>
        <taxon>Apocrita</taxon>
        <taxon>Aculeata</taxon>
        <taxon>Vespoidea</taxon>
        <taxon>Vespidae</taxon>
        <taxon>Vespinae</taxon>
        <taxon>Vespula</taxon>
    </lineage>
</organism>
<protein>
    <submittedName>
        <fullName evidence="2">Uncharacterized protein</fullName>
    </submittedName>
</protein>
<feature type="compositionally biased region" description="Basic and acidic residues" evidence="1">
    <location>
        <begin position="127"/>
        <end position="138"/>
    </location>
</feature>
<feature type="compositionally biased region" description="Gly residues" evidence="1">
    <location>
        <begin position="139"/>
        <end position="161"/>
    </location>
</feature>
<feature type="compositionally biased region" description="Low complexity" evidence="1">
    <location>
        <begin position="59"/>
        <end position="98"/>
    </location>
</feature>
<accession>A0A834KYN1</accession>
<evidence type="ECO:0000256" key="1">
    <source>
        <dbReference type="SAM" id="MobiDB-lite"/>
    </source>
</evidence>